<dbReference type="EMBL" id="JAEHHL010000016">
    <property type="protein sequence ID" value="MBK0401201.1"/>
    <property type="molecule type" value="Genomic_DNA"/>
</dbReference>
<proteinExistence type="predicted"/>
<protein>
    <submittedName>
        <fullName evidence="2">Uncharacterized protein</fullName>
    </submittedName>
</protein>
<accession>A0A8J7M9H7</accession>
<sequence length="399" mass="43738">MTSICPAGIPPVQFVDCERCIDRYFSTHDTIIFTPPGQVTSGACKVTRKYRWHICDEGIGVGRHLHSVTLLPGEEVELEVVRKHKFDTSLSAQASIEEEVETDLQVKLLEEWGKTEKVSGKFNHSGGIEIFGIGGKTVQDYQRSVETKERRLSEVVSKTAASVSRKFETAMSLKAEVENKFRAVRKVKNPNPCQPVTFHHFQIVKKFRRQLFLVEQTYDCTPPAGLVGGSDITFTDAIRAPGRMAPDVVPTPPGWSIPDDRKAVLACGGEAGQGGPPVGRPVELKLDPPSSREMTRDEVLADLAARGAGDEEARVIRELDALADPGGGGLIFEEVYCIGTDSVFVQAQVSECAACADDAVKLKELEVKKLELELEKLRCEIDLCRKEVGGKPRPGIDPV</sequence>
<dbReference type="Proteomes" id="UP000655420">
    <property type="component" value="Unassembled WGS sequence"/>
</dbReference>
<dbReference type="RefSeq" id="WP_200613496.1">
    <property type="nucleotide sequence ID" value="NZ_JAEHHL010000016.1"/>
</dbReference>
<reference evidence="2" key="1">
    <citation type="submission" date="2020-12" db="EMBL/GenBank/DDBJ databases">
        <title>Bacterial taxonomy.</title>
        <authorList>
            <person name="Pan X."/>
        </authorList>
    </citation>
    <scope>NUCLEOTIDE SEQUENCE</scope>
    <source>
        <strain evidence="2">M0105</strain>
    </source>
</reference>
<keyword evidence="3" id="KW-1185">Reference proteome</keyword>
<name>A0A8J7M9H7_9RHOB</name>
<dbReference type="AlphaFoldDB" id="A0A8J7M9H7"/>
<gene>
    <name evidence="2" type="ORF">H0I76_18535</name>
</gene>
<evidence type="ECO:0000313" key="3">
    <source>
        <dbReference type="Proteomes" id="UP000655420"/>
    </source>
</evidence>
<keyword evidence="1" id="KW-0175">Coiled coil</keyword>
<comment type="caution">
    <text evidence="2">The sequence shown here is derived from an EMBL/GenBank/DDBJ whole genome shotgun (WGS) entry which is preliminary data.</text>
</comment>
<feature type="coiled-coil region" evidence="1">
    <location>
        <begin position="360"/>
        <end position="387"/>
    </location>
</feature>
<organism evidence="2 3">
    <name type="scientific">Thermohalobaculum xanthum</name>
    <dbReference type="NCBI Taxonomy" id="2753746"/>
    <lineage>
        <taxon>Bacteria</taxon>
        <taxon>Pseudomonadati</taxon>
        <taxon>Pseudomonadota</taxon>
        <taxon>Alphaproteobacteria</taxon>
        <taxon>Rhodobacterales</taxon>
        <taxon>Paracoccaceae</taxon>
        <taxon>Thermohalobaculum</taxon>
    </lineage>
</organism>
<evidence type="ECO:0000256" key="1">
    <source>
        <dbReference type="SAM" id="Coils"/>
    </source>
</evidence>
<evidence type="ECO:0000313" key="2">
    <source>
        <dbReference type="EMBL" id="MBK0401201.1"/>
    </source>
</evidence>